<dbReference type="GO" id="GO:0005576">
    <property type="term" value="C:extracellular region"/>
    <property type="evidence" value="ECO:0007669"/>
    <property type="project" value="UniProtKB-SubCell"/>
</dbReference>
<dbReference type="Pfam" id="PF07740">
    <property type="entry name" value="Toxin_12"/>
    <property type="match status" value="1"/>
</dbReference>
<dbReference type="InterPro" id="IPR011696">
    <property type="entry name" value="Huwentoxin-1"/>
</dbReference>
<evidence type="ECO:0000256" key="4">
    <source>
        <dbReference type="ARBA" id="ARBA00023157"/>
    </source>
</evidence>
<evidence type="ECO:0000256" key="5">
    <source>
        <dbReference type="SAM" id="SignalP"/>
    </source>
</evidence>
<keyword evidence="5" id="KW-0732">Signal</keyword>
<dbReference type="EMBL" id="HAGN01000117">
    <property type="protein sequence ID" value="SMD29539.1"/>
    <property type="molecule type" value="Transcribed_RNA"/>
</dbReference>
<keyword evidence="2" id="KW-0964">Secreted</keyword>
<feature type="signal peptide" evidence="5">
    <location>
        <begin position="1"/>
        <end position="21"/>
    </location>
</feature>
<dbReference type="AlphaFoldDB" id="A0A482ZGP8"/>
<dbReference type="GO" id="GO:0090729">
    <property type="term" value="F:toxin activity"/>
    <property type="evidence" value="ECO:0007669"/>
    <property type="project" value="UniProtKB-KW"/>
</dbReference>
<evidence type="ECO:0000313" key="6">
    <source>
        <dbReference type="EMBL" id="SMD29539.1"/>
    </source>
</evidence>
<keyword evidence="4" id="KW-1015">Disulfide bond</keyword>
<keyword evidence="3" id="KW-0800">Toxin</keyword>
<comment type="subcellular location">
    <subcellularLocation>
        <location evidence="1">Secreted</location>
    </subcellularLocation>
</comment>
<evidence type="ECO:0000256" key="2">
    <source>
        <dbReference type="ARBA" id="ARBA00022525"/>
    </source>
</evidence>
<reference evidence="6" key="2">
    <citation type="submission" date="2019-04" db="EMBL/GenBank/DDBJ databases">
        <title>Unravelling the molecular evolution of spider venoms.</title>
        <authorList>
            <person name="Pineda S."/>
        </authorList>
    </citation>
    <scope>NUCLEOTIDE SEQUENCE</scope>
</reference>
<sequence length="91" mass="10297">MKTSILFVIFGLALLFALSAATEMEETDRECGYFWWKCPHSLSVSSISVAADMEETDRECGYFWWKCGEGKPPCCTGYSCKIGLYLCIWSP</sequence>
<organism evidence="6">
    <name type="scientific">Coremiocnemis tropix</name>
    <name type="common">Australian tarantula spider</name>
    <dbReference type="NCBI Taxonomy" id="1904443"/>
    <lineage>
        <taxon>Eukaryota</taxon>
        <taxon>Metazoa</taxon>
        <taxon>Ecdysozoa</taxon>
        <taxon>Arthropoda</taxon>
        <taxon>Chelicerata</taxon>
        <taxon>Arachnida</taxon>
        <taxon>Araneae</taxon>
        <taxon>Mygalomorphae</taxon>
        <taxon>Avicularoidea</taxon>
        <taxon>Theraphosidae</taxon>
        <taxon>Coremiocnemis</taxon>
    </lineage>
</organism>
<proteinExistence type="predicted"/>
<evidence type="ECO:0000256" key="3">
    <source>
        <dbReference type="ARBA" id="ARBA00022656"/>
    </source>
</evidence>
<reference evidence="6" key="1">
    <citation type="submission" date="2017-03" db="EMBL/GenBank/DDBJ databases">
        <authorList>
            <person name="QRISCLOUD D."/>
        </authorList>
    </citation>
    <scope>NUCLEOTIDE SEQUENCE</scope>
</reference>
<name>A0A482ZGP8_CORTR</name>
<accession>A0A482ZGP8</accession>
<evidence type="ECO:0000256" key="1">
    <source>
        <dbReference type="ARBA" id="ARBA00004613"/>
    </source>
</evidence>
<protein>
    <submittedName>
        <fullName evidence="6">U13-Theraphotoxin-Ct1c_1</fullName>
    </submittedName>
</protein>
<dbReference type="GO" id="GO:0008200">
    <property type="term" value="F:ion channel inhibitor activity"/>
    <property type="evidence" value="ECO:0007669"/>
    <property type="project" value="InterPro"/>
</dbReference>
<feature type="chain" id="PRO_5019863737" evidence="5">
    <location>
        <begin position="22"/>
        <end position="91"/>
    </location>
</feature>